<proteinExistence type="predicted"/>
<dbReference type="CDD" id="cd14014">
    <property type="entry name" value="STKc_PknB_like"/>
    <property type="match status" value="1"/>
</dbReference>
<keyword evidence="4" id="KW-0418">Kinase</keyword>
<keyword evidence="10" id="KW-1185">Reference proteome</keyword>
<evidence type="ECO:0000256" key="2">
    <source>
        <dbReference type="ARBA" id="ARBA00022679"/>
    </source>
</evidence>
<dbReference type="Gene3D" id="1.10.510.10">
    <property type="entry name" value="Transferase(Phosphotransferase) domain 1"/>
    <property type="match status" value="1"/>
</dbReference>
<evidence type="ECO:0000256" key="6">
    <source>
        <dbReference type="SAM" id="MobiDB-lite"/>
    </source>
</evidence>
<comment type="caution">
    <text evidence="9">The sequence shown here is derived from an EMBL/GenBank/DDBJ whole genome shotgun (WGS) entry which is preliminary data.</text>
</comment>
<dbReference type="InterPro" id="IPR011009">
    <property type="entry name" value="Kinase-like_dom_sf"/>
</dbReference>
<dbReference type="EMBL" id="BNJK01000002">
    <property type="protein sequence ID" value="GHO99911.1"/>
    <property type="molecule type" value="Genomic_DNA"/>
</dbReference>
<name>A0A8J3ISD4_9CHLR</name>
<reference evidence="9" key="1">
    <citation type="submission" date="2020-10" db="EMBL/GenBank/DDBJ databases">
        <title>Taxonomic study of unclassified bacteria belonging to the class Ktedonobacteria.</title>
        <authorList>
            <person name="Yabe S."/>
            <person name="Wang C.M."/>
            <person name="Zheng Y."/>
            <person name="Sakai Y."/>
            <person name="Cavaletti L."/>
            <person name="Monciardini P."/>
            <person name="Donadio S."/>
        </authorList>
    </citation>
    <scope>NUCLEOTIDE SEQUENCE</scope>
    <source>
        <strain evidence="9">ID150040</strain>
    </source>
</reference>
<evidence type="ECO:0000256" key="7">
    <source>
        <dbReference type="SAM" id="Phobius"/>
    </source>
</evidence>
<dbReference type="InterPro" id="IPR008271">
    <property type="entry name" value="Ser/Thr_kinase_AS"/>
</dbReference>
<feature type="region of interest" description="Disordered" evidence="6">
    <location>
        <begin position="683"/>
        <end position="711"/>
    </location>
</feature>
<dbReference type="EC" id="2.7.11.1" evidence="1"/>
<dbReference type="PANTHER" id="PTHR43289:SF6">
    <property type="entry name" value="SERINE_THREONINE-PROTEIN KINASE NEKL-3"/>
    <property type="match status" value="1"/>
</dbReference>
<dbReference type="GO" id="GO:0005524">
    <property type="term" value="F:ATP binding"/>
    <property type="evidence" value="ECO:0007669"/>
    <property type="project" value="UniProtKB-KW"/>
</dbReference>
<keyword evidence="7" id="KW-0472">Membrane</keyword>
<feature type="compositionally biased region" description="Polar residues" evidence="6">
    <location>
        <begin position="696"/>
        <end position="711"/>
    </location>
</feature>
<feature type="domain" description="Protein kinase" evidence="8">
    <location>
        <begin position="13"/>
        <end position="290"/>
    </location>
</feature>
<organism evidence="9 10">
    <name type="scientific">Reticulibacter mediterranei</name>
    <dbReference type="NCBI Taxonomy" id="2778369"/>
    <lineage>
        <taxon>Bacteria</taxon>
        <taxon>Bacillati</taxon>
        <taxon>Chloroflexota</taxon>
        <taxon>Ktedonobacteria</taxon>
        <taxon>Ktedonobacterales</taxon>
        <taxon>Reticulibacteraceae</taxon>
        <taxon>Reticulibacter</taxon>
    </lineage>
</organism>
<keyword evidence="7" id="KW-1133">Transmembrane helix</keyword>
<dbReference type="Proteomes" id="UP000597444">
    <property type="component" value="Unassembled WGS sequence"/>
</dbReference>
<keyword evidence="3" id="KW-0547">Nucleotide-binding</keyword>
<dbReference type="PROSITE" id="PS50011">
    <property type="entry name" value="PROTEIN_KINASE_DOM"/>
    <property type="match status" value="1"/>
</dbReference>
<dbReference type="SUPFAM" id="SSF56112">
    <property type="entry name" value="Protein kinase-like (PK-like)"/>
    <property type="match status" value="1"/>
</dbReference>
<evidence type="ECO:0000313" key="10">
    <source>
        <dbReference type="Proteomes" id="UP000597444"/>
    </source>
</evidence>
<evidence type="ECO:0000256" key="3">
    <source>
        <dbReference type="ARBA" id="ARBA00022741"/>
    </source>
</evidence>
<protein>
    <recommendedName>
        <fullName evidence="1">non-specific serine/threonine protein kinase</fullName>
        <ecNumber evidence="1">2.7.11.1</ecNumber>
    </recommendedName>
</protein>
<dbReference type="PANTHER" id="PTHR43289">
    <property type="entry name" value="MITOGEN-ACTIVATED PROTEIN KINASE KINASE KINASE 20-RELATED"/>
    <property type="match status" value="1"/>
</dbReference>
<dbReference type="Gene3D" id="3.30.200.20">
    <property type="entry name" value="Phosphorylase Kinase, domain 1"/>
    <property type="match status" value="1"/>
</dbReference>
<feature type="region of interest" description="Disordered" evidence="6">
    <location>
        <begin position="346"/>
        <end position="380"/>
    </location>
</feature>
<evidence type="ECO:0000256" key="4">
    <source>
        <dbReference type="ARBA" id="ARBA00022777"/>
    </source>
</evidence>
<dbReference type="Pfam" id="PF00069">
    <property type="entry name" value="Pkinase"/>
    <property type="match status" value="1"/>
</dbReference>
<dbReference type="AlphaFoldDB" id="A0A8J3ISD4"/>
<feature type="transmembrane region" description="Helical" evidence="7">
    <location>
        <begin position="385"/>
        <end position="411"/>
    </location>
</feature>
<dbReference type="GO" id="GO:0004674">
    <property type="term" value="F:protein serine/threonine kinase activity"/>
    <property type="evidence" value="ECO:0007669"/>
    <property type="project" value="UniProtKB-EC"/>
</dbReference>
<keyword evidence="7" id="KW-0812">Transmembrane</keyword>
<evidence type="ECO:0000259" key="8">
    <source>
        <dbReference type="PROSITE" id="PS50011"/>
    </source>
</evidence>
<keyword evidence="2" id="KW-0808">Transferase</keyword>
<dbReference type="InterPro" id="IPR000719">
    <property type="entry name" value="Prot_kinase_dom"/>
</dbReference>
<evidence type="ECO:0000256" key="1">
    <source>
        <dbReference type="ARBA" id="ARBA00012513"/>
    </source>
</evidence>
<accession>A0A8J3ISD4</accession>
<sequence>MVQDLTGQMVGHYRIIKPIEQGGMATVYQARDVHLQREVAVKIFQLQKDQKHTQEFFYRFTREAQVVARLDHPNILLVHDYGEQDSLAYLVMPYLAKGSLKNLLKKRGRLPIPEALRLIFQLLDALHYAHGQGLIHRDIKPGNILFKNDQTPVLADFGLVKEIVTGNTEEMTAIGQFAIDRQFPLSNGHIMGTPYYMAPEQIQGKVQPQSDIYSIGLVLYEMLTGQLPFSAETQAGPFNILLKQIYEPPRPMAELNPGIPPQLAEAVMRVLEKDVRQRYQSAADFSQALRAAAQLNISSRPASEGSLQINETAYISDLNVTRPMRPSELQSLAALPTVEHQHIPMQASNHFERSQNSTVSTDPTIQRASERSHHTPRRQRRSYPLYSVLATIVLMPLLFAGITHFTGLGFASTLLPTVHSNNNNSNNHVATTVKTQPTRSAATLQMPPTQTSCPSTGTARAAVMAPYLSQGHNALVYAVSFQDIQGTGKRSGTLMRYDSVTGKASPIITVPNMLTNVQVSGDGQWVIFSAYGGDPEQIQMVRIDGKGLQTLYCTSSSAGLGRILASPGLDSERDWRLFFTDGSTMNVLNIPTGKIEQKFSSHHSYRPLMWPNDRNLYLLERGTSNQSGLDGQSSLVSLDTYDPIPASDPRFLGEMSVSTFCSDLDIGPDLQTIFTSQCKGYAEGDHNADGGPPNQGPSTVNRIQQDTTNTSGWSKPTAIFTSSTLAVLQVRAVTSSTLLLLVGNGDQYSHQNGLWKINTDGSGLQRLSIEMSDRTMFNHCSQYPWSNVARDGSMYAFKTGSTQALGYDKLFVGSLNGGQPTAIAEDGVGTIKSDSQLEVAGWTTI</sequence>
<dbReference type="PROSITE" id="PS00108">
    <property type="entry name" value="PROTEIN_KINASE_ST"/>
    <property type="match status" value="1"/>
</dbReference>
<dbReference type="SUPFAM" id="SSF82171">
    <property type="entry name" value="DPP6 N-terminal domain-like"/>
    <property type="match status" value="1"/>
</dbReference>
<keyword evidence="5" id="KW-0067">ATP-binding</keyword>
<evidence type="ECO:0000313" key="9">
    <source>
        <dbReference type="EMBL" id="GHO99911.1"/>
    </source>
</evidence>
<gene>
    <name evidence="9" type="ORF">KSF_099590</name>
</gene>
<evidence type="ECO:0000256" key="5">
    <source>
        <dbReference type="ARBA" id="ARBA00022840"/>
    </source>
</evidence>
<dbReference type="RefSeq" id="WP_220210516.1">
    <property type="nucleotide sequence ID" value="NZ_BNJK01000002.1"/>
</dbReference>
<feature type="compositionally biased region" description="Polar residues" evidence="6">
    <location>
        <begin position="346"/>
        <end position="367"/>
    </location>
</feature>
<dbReference type="SMART" id="SM00220">
    <property type="entry name" value="S_TKc"/>
    <property type="match status" value="1"/>
</dbReference>